<evidence type="ECO:0000259" key="9">
    <source>
        <dbReference type="Pfam" id="PF20730"/>
    </source>
</evidence>
<sequence length="224" mass="25266">MVFGQIFIETLIGFLCLFVLTKLLGKSQITQITAFDFISALVLGELVGNALYDKEVGIPQILFAVFLWGILIYTTEVITQKLKGTRALLEGRPTIIIYKGKLQKDNLTKGKLDINQLQHLLRAKDVFSLTEVEYAILETNGTVSVLKKSLQQTTTRDDLNLQPESVPLPRSVITDGEVIWDNLQEVGFDKAWLLEQLKQQQISSPKDVLYAEYKEGEALYVVPY</sequence>
<comment type="similarity">
    <text evidence="2">Belongs to the UPF0702 family.</text>
</comment>
<reference evidence="10 11" key="1">
    <citation type="journal article" date="2015" name="Stand. Genomic Sci.">
        <title>High quality draft genome sequence of the moderately halophilic bacterium Pontibacillus yanchengensis Y32(T) and comparison among Pontibacillus genomes.</title>
        <authorList>
            <person name="Huang J."/>
            <person name="Qiao Z.X."/>
            <person name="Tang J.W."/>
            <person name="Wang G."/>
        </authorList>
    </citation>
    <scope>NUCLEOTIDE SEQUENCE [LARGE SCALE GENOMIC DNA]</scope>
    <source>
        <strain evidence="10 11">Y32</strain>
    </source>
</reference>
<comment type="caution">
    <text evidence="10">The sequence shown here is derived from an EMBL/GenBank/DDBJ whole genome shotgun (WGS) entry which is preliminary data.</text>
</comment>
<dbReference type="STRING" id="1385514.N782_15390"/>
<dbReference type="Pfam" id="PF20730">
    <property type="entry name" value="YetF_N"/>
    <property type="match status" value="1"/>
</dbReference>
<comment type="subcellular location">
    <subcellularLocation>
        <location evidence="1">Cell membrane</location>
        <topology evidence="1">Multi-pass membrane protein</topology>
    </subcellularLocation>
</comment>
<dbReference type="RefSeq" id="WP_036815611.1">
    <property type="nucleotide sequence ID" value="NZ_AVBF01000003.1"/>
</dbReference>
<dbReference type="eggNOG" id="COG2323">
    <property type="taxonomic scope" value="Bacteria"/>
</dbReference>
<proteinExistence type="inferred from homology"/>
<accession>A0A0A2TJT0</accession>
<dbReference type="Gene3D" id="3.30.240.20">
    <property type="entry name" value="bsu07140 like domains"/>
    <property type="match status" value="2"/>
</dbReference>
<dbReference type="InterPro" id="IPR007353">
    <property type="entry name" value="DUF421"/>
</dbReference>
<keyword evidence="5 7" id="KW-1133">Transmembrane helix</keyword>
<dbReference type="GO" id="GO:0005886">
    <property type="term" value="C:plasma membrane"/>
    <property type="evidence" value="ECO:0007669"/>
    <property type="project" value="UniProtKB-SubCell"/>
</dbReference>
<keyword evidence="3" id="KW-1003">Cell membrane</keyword>
<dbReference type="Pfam" id="PF04239">
    <property type="entry name" value="DUF421"/>
    <property type="match status" value="1"/>
</dbReference>
<evidence type="ECO:0000313" key="10">
    <source>
        <dbReference type="EMBL" id="KGP74331.1"/>
    </source>
</evidence>
<dbReference type="PANTHER" id="PTHR34582:SF5">
    <property type="entry name" value="UPF0702 TRANSMEMBRANE PROTEIN YETF"/>
    <property type="match status" value="1"/>
</dbReference>
<organism evidence="10 11">
    <name type="scientific">Pontibacillus yanchengensis Y32</name>
    <dbReference type="NCBI Taxonomy" id="1385514"/>
    <lineage>
        <taxon>Bacteria</taxon>
        <taxon>Bacillati</taxon>
        <taxon>Bacillota</taxon>
        <taxon>Bacilli</taxon>
        <taxon>Bacillales</taxon>
        <taxon>Bacillaceae</taxon>
        <taxon>Pontibacillus</taxon>
    </lineage>
</organism>
<evidence type="ECO:0000259" key="8">
    <source>
        <dbReference type="Pfam" id="PF04239"/>
    </source>
</evidence>
<dbReference type="AlphaFoldDB" id="A0A0A2TJT0"/>
<evidence type="ECO:0000256" key="1">
    <source>
        <dbReference type="ARBA" id="ARBA00004651"/>
    </source>
</evidence>
<feature type="transmembrane region" description="Helical" evidence="7">
    <location>
        <begin position="58"/>
        <end position="78"/>
    </location>
</feature>
<name>A0A0A2TJT0_9BACI</name>
<evidence type="ECO:0000256" key="4">
    <source>
        <dbReference type="ARBA" id="ARBA00022692"/>
    </source>
</evidence>
<evidence type="ECO:0000256" key="6">
    <source>
        <dbReference type="ARBA" id="ARBA00023136"/>
    </source>
</evidence>
<evidence type="ECO:0000256" key="3">
    <source>
        <dbReference type="ARBA" id="ARBA00022475"/>
    </source>
</evidence>
<feature type="transmembrane region" description="Helical" evidence="7">
    <location>
        <begin position="6"/>
        <end position="25"/>
    </location>
</feature>
<evidence type="ECO:0000313" key="11">
    <source>
        <dbReference type="Proteomes" id="UP000030147"/>
    </source>
</evidence>
<dbReference type="OrthoDB" id="1076133at2"/>
<keyword evidence="11" id="KW-1185">Reference proteome</keyword>
<evidence type="ECO:0000256" key="2">
    <source>
        <dbReference type="ARBA" id="ARBA00006448"/>
    </source>
</evidence>
<dbReference type="InterPro" id="IPR023090">
    <property type="entry name" value="UPF0702_alpha/beta_dom_sf"/>
</dbReference>
<protein>
    <submittedName>
        <fullName evidence="10">Membrane protein</fullName>
    </submittedName>
</protein>
<keyword evidence="4 7" id="KW-0812">Transmembrane</keyword>
<dbReference type="Proteomes" id="UP000030147">
    <property type="component" value="Unassembled WGS sequence"/>
</dbReference>
<feature type="domain" description="YetF-like N-terminal transmembrane" evidence="9">
    <location>
        <begin position="5"/>
        <end position="78"/>
    </location>
</feature>
<gene>
    <name evidence="10" type="ORF">N782_15390</name>
</gene>
<dbReference type="InterPro" id="IPR048454">
    <property type="entry name" value="YetF_N"/>
</dbReference>
<keyword evidence="6 7" id="KW-0472">Membrane</keyword>
<dbReference type="PANTHER" id="PTHR34582">
    <property type="entry name" value="UPF0702 TRANSMEMBRANE PROTEIN YCAP"/>
    <property type="match status" value="1"/>
</dbReference>
<evidence type="ECO:0000256" key="7">
    <source>
        <dbReference type="SAM" id="Phobius"/>
    </source>
</evidence>
<feature type="domain" description="YetF C-terminal" evidence="8">
    <location>
        <begin position="81"/>
        <end position="214"/>
    </location>
</feature>
<dbReference type="EMBL" id="AVBF01000003">
    <property type="protein sequence ID" value="KGP74331.1"/>
    <property type="molecule type" value="Genomic_DNA"/>
</dbReference>
<evidence type="ECO:0000256" key="5">
    <source>
        <dbReference type="ARBA" id="ARBA00022989"/>
    </source>
</evidence>